<sequence>MSTVLEFPDIFPGWDPKQSSRHAAPELVLLQSDWTRRELAGPGPITANILQFVLEIDSDTYLFKMHLSGAAGNIPESVFCTVAWGETAIGYLRKEEEFYQRELEPVLGVAVPSVFGAFHGLLEGDFARVFIFQDCGVPCKGLGGLTEKQRLQLFDAVLSIHECGVEHGHLLAAMNIFLNEDGSALKVIDFRKARKHVCKYKPLFATPLEGEWSLTSPEDTGCDEMTELRAWLLMLPEPPARTSAELKVSEDPLASSVQ</sequence>
<keyword evidence="2" id="KW-1185">Reference proteome</keyword>
<reference evidence="1 2" key="1">
    <citation type="journal article" date="2019" name="Nat. Ecol. Evol.">
        <title>Megaphylogeny resolves global patterns of mushroom evolution.</title>
        <authorList>
            <person name="Varga T."/>
            <person name="Krizsan K."/>
            <person name="Foldi C."/>
            <person name="Dima B."/>
            <person name="Sanchez-Garcia M."/>
            <person name="Sanchez-Ramirez S."/>
            <person name="Szollosi G.J."/>
            <person name="Szarkandi J.G."/>
            <person name="Papp V."/>
            <person name="Albert L."/>
            <person name="Andreopoulos W."/>
            <person name="Angelini C."/>
            <person name="Antonin V."/>
            <person name="Barry K.W."/>
            <person name="Bougher N.L."/>
            <person name="Buchanan P."/>
            <person name="Buyck B."/>
            <person name="Bense V."/>
            <person name="Catcheside P."/>
            <person name="Chovatia M."/>
            <person name="Cooper J."/>
            <person name="Damon W."/>
            <person name="Desjardin D."/>
            <person name="Finy P."/>
            <person name="Geml J."/>
            <person name="Haridas S."/>
            <person name="Hughes K."/>
            <person name="Justo A."/>
            <person name="Karasinski D."/>
            <person name="Kautmanova I."/>
            <person name="Kiss B."/>
            <person name="Kocsube S."/>
            <person name="Kotiranta H."/>
            <person name="LaButti K.M."/>
            <person name="Lechner B.E."/>
            <person name="Liimatainen K."/>
            <person name="Lipzen A."/>
            <person name="Lukacs Z."/>
            <person name="Mihaltcheva S."/>
            <person name="Morgado L.N."/>
            <person name="Niskanen T."/>
            <person name="Noordeloos M.E."/>
            <person name="Ohm R.A."/>
            <person name="Ortiz-Santana B."/>
            <person name="Ovrebo C."/>
            <person name="Racz N."/>
            <person name="Riley R."/>
            <person name="Savchenko A."/>
            <person name="Shiryaev A."/>
            <person name="Soop K."/>
            <person name="Spirin V."/>
            <person name="Szebenyi C."/>
            <person name="Tomsovsky M."/>
            <person name="Tulloss R.E."/>
            <person name="Uehling J."/>
            <person name="Grigoriev I.V."/>
            <person name="Vagvolgyi C."/>
            <person name="Papp T."/>
            <person name="Martin F.M."/>
            <person name="Miettinen O."/>
            <person name="Hibbett D.S."/>
            <person name="Nagy L.G."/>
        </authorList>
    </citation>
    <scope>NUCLEOTIDE SEQUENCE [LARGE SCALE GENOMIC DNA]</scope>
    <source>
        <strain evidence="1 2">HHB13444</strain>
    </source>
</reference>
<dbReference type="AlphaFoldDB" id="A0A5C3P4I9"/>
<protein>
    <recommendedName>
        <fullName evidence="3">Protein kinase domain-containing protein</fullName>
    </recommendedName>
</protein>
<organism evidence="1 2">
    <name type="scientific">Polyporus arcularius HHB13444</name>
    <dbReference type="NCBI Taxonomy" id="1314778"/>
    <lineage>
        <taxon>Eukaryota</taxon>
        <taxon>Fungi</taxon>
        <taxon>Dikarya</taxon>
        <taxon>Basidiomycota</taxon>
        <taxon>Agaricomycotina</taxon>
        <taxon>Agaricomycetes</taxon>
        <taxon>Polyporales</taxon>
        <taxon>Polyporaceae</taxon>
        <taxon>Polyporus</taxon>
    </lineage>
</organism>
<evidence type="ECO:0000313" key="2">
    <source>
        <dbReference type="Proteomes" id="UP000308197"/>
    </source>
</evidence>
<dbReference type="SUPFAM" id="SSF56112">
    <property type="entry name" value="Protein kinase-like (PK-like)"/>
    <property type="match status" value="1"/>
</dbReference>
<accession>A0A5C3P4I9</accession>
<dbReference type="Proteomes" id="UP000308197">
    <property type="component" value="Unassembled WGS sequence"/>
</dbReference>
<gene>
    <name evidence="1" type="ORF">K466DRAFT_589643</name>
</gene>
<proteinExistence type="predicted"/>
<dbReference type="EMBL" id="ML211386">
    <property type="protein sequence ID" value="TFK83528.1"/>
    <property type="molecule type" value="Genomic_DNA"/>
</dbReference>
<evidence type="ECO:0000313" key="1">
    <source>
        <dbReference type="EMBL" id="TFK83528.1"/>
    </source>
</evidence>
<dbReference type="InterPro" id="IPR011009">
    <property type="entry name" value="Kinase-like_dom_sf"/>
</dbReference>
<dbReference type="InParanoid" id="A0A5C3P4I9"/>
<name>A0A5C3P4I9_9APHY</name>
<evidence type="ECO:0008006" key="3">
    <source>
        <dbReference type="Google" id="ProtNLM"/>
    </source>
</evidence>